<organism evidence="1 2">
    <name type="scientific">Ostreococcus lucimarinus (strain CCE9901)</name>
    <dbReference type="NCBI Taxonomy" id="436017"/>
    <lineage>
        <taxon>Eukaryota</taxon>
        <taxon>Viridiplantae</taxon>
        <taxon>Chlorophyta</taxon>
        <taxon>Mamiellophyceae</taxon>
        <taxon>Mamiellales</taxon>
        <taxon>Bathycoccaceae</taxon>
        <taxon>Ostreococcus</taxon>
    </lineage>
</organism>
<dbReference type="Gramene" id="ABO94822">
    <property type="protein sequence ID" value="ABO94822"/>
    <property type="gene ID" value="OSTLU_30335"/>
</dbReference>
<accession>A4RTP5</accession>
<dbReference type="GeneID" id="5000592"/>
<dbReference type="OMA" id="WYIELMA"/>
<dbReference type="AlphaFoldDB" id="A4RTP5"/>
<evidence type="ECO:0000313" key="1">
    <source>
        <dbReference type="EMBL" id="ABO94822.1"/>
    </source>
</evidence>
<protein>
    <submittedName>
        <fullName evidence="1">Uncharacterized protein</fullName>
    </submittedName>
</protein>
<gene>
    <name evidence="1" type="ORF">OSTLU_30335</name>
</gene>
<dbReference type="Proteomes" id="UP000001568">
    <property type="component" value="Chromosome 3"/>
</dbReference>
<sequence>MWSLALAWENLWGSSEEFLRRLGPRYVANVYRVVATLTSAAQLSKRKHALQREVSAMQLVAVALTLVPYEHGAYVHSAGIQAFALGVMLVAATGHCGAQALYCAFTNALAHVAWTVRRDAWPMNAMTMYEYQIRCMMAGVVVGTSDLYRRAKLWYIELMAAQDAAERENAARLDEKKTE</sequence>
<keyword evidence="2" id="KW-1185">Reference proteome</keyword>
<proteinExistence type="predicted"/>
<name>A4RTP5_OSTLU</name>
<dbReference type="EMBL" id="CP000583">
    <property type="protein sequence ID" value="ABO94822.1"/>
    <property type="molecule type" value="Genomic_DNA"/>
</dbReference>
<evidence type="ECO:0000313" key="2">
    <source>
        <dbReference type="Proteomes" id="UP000001568"/>
    </source>
</evidence>
<reference evidence="1 2" key="1">
    <citation type="journal article" date="2007" name="Proc. Natl. Acad. Sci. U.S.A.">
        <title>The tiny eukaryote Ostreococcus provides genomic insights into the paradox of plankton speciation.</title>
        <authorList>
            <person name="Palenik B."/>
            <person name="Grimwood J."/>
            <person name="Aerts A."/>
            <person name="Rouze P."/>
            <person name="Salamov A."/>
            <person name="Putnam N."/>
            <person name="Dupont C."/>
            <person name="Jorgensen R."/>
            <person name="Derelle E."/>
            <person name="Rombauts S."/>
            <person name="Zhou K."/>
            <person name="Otillar R."/>
            <person name="Merchant S.S."/>
            <person name="Podell S."/>
            <person name="Gaasterland T."/>
            <person name="Napoli C."/>
            <person name="Gendler K."/>
            <person name="Manuell A."/>
            <person name="Tai V."/>
            <person name="Vallon O."/>
            <person name="Piganeau G."/>
            <person name="Jancek S."/>
            <person name="Heijde M."/>
            <person name="Jabbari K."/>
            <person name="Bowler C."/>
            <person name="Lohr M."/>
            <person name="Robbens S."/>
            <person name="Werner G."/>
            <person name="Dubchak I."/>
            <person name="Pazour G.J."/>
            <person name="Ren Q."/>
            <person name="Paulsen I."/>
            <person name="Delwiche C."/>
            <person name="Schmutz J."/>
            <person name="Rokhsar D."/>
            <person name="Van de Peer Y."/>
            <person name="Moreau H."/>
            <person name="Grigoriev I.V."/>
        </authorList>
    </citation>
    <scope>NUCLEOTIDE SEQUENCE [LARGE SCALE GENOMIC DNA]</scope>
    <source>
        <strain evidence="1 2">CCE9901</strain>
    </source>
</reference>
<dbReference type="RefSeq" id="XP_001416529.1">
    <property type="nucleotide sequence ID" value="XM_001416492.1"/>
</dbReference>
<dbReference type="KEGG" id="olu:OSTLU_30335"/>
<dbReference type="HOGENOM" id="CLU_1505853_0_0_1"/>